<name>A0A9P8XVR2_9PEZI</name>
<evidence type="ECO:0000313" key="4">
    <source>
        <dbReference type="Proteomes" id="UP000756346"/>
    </source>
</evidence>
<reference evidence="3" key="1">
    <citation type="journal article" date="2021" name="Nat. Commun.">
        <title>Genetic determinants of endophytism in the Arabidopsis root mycobiome.</title>
        <authorList>
            <person name="Mesny F."/>
            <person name="Miyauchi S."/>
            <person name="Thiergart T."/>
            <person name="Pickel B."/>
            <person name="Atanasova L."/>
            <person name="Karlsson M."/>
            <person name="Huettel B."/>
            <person name="Barry K.W."/>
            <person name="Haridas S."/>
            <person name="Chen C."/>
            <person name="Bauer D."/>
            <person name="Andreopoulos W."/>
            <person name="Pangilinan J."/>
            <person name="LaButti K."/>
            <person name="Riley R."/>
            <person name="Lipzen A."/>
            <person name="Clum A."/>
            <person name="Drula E."/>
            <person name="Henrissat B."/>
            <person name="Kohler A."/>
            <person name="Grigoriev I.V."/>
            <person name="Martin F.M."/>
            <person name="Hacquard S."/>
        </authorList>
    </citation>
    <scope>NUCLEOTIDE SEQUENCE</scope>
    <source>
        <strain evidence="3">MPI-CAGE-CH-0230</strain>
    </source>
</reference>
<dbReference type="RefSeq" id="XP_046006166.1">
    <property type="nucleotide sequence ID" value="XM_046162929.1"/>
</dbReference>
<evidence type="ECO:0000256" key="1">
    <source>
        <dbReference type="SAM" id="MobiDB-lite"/>
    </source>
</evidence>
<feature type="region of interest" description="Disordered" evidence="1">
    <location>
        <begin position="1"/>
        <end position="46"/>
    </location>
</feature>
<sequence length="76" mass="8881">MDEATTIQLQRRKRSYHQRQTLSSARPVIASKRETPSQNPSDPGRYHRSIEINSENILHDNSYSEVVVEWLRTMSP</sequence>
<evidence type="ECO:0000313" key="3">
    <source>
        <dbReference type="EMBL" id="KAH7016542.1"/>
    </source>
</evidence>
<keyword evidence="4" id="KW-1185">Reference proteome</keyword>
<dbReference type="EMBL" id="JAGTJQ010000020">
    <property type="protein sequence ID" value="KAH7009090.1"/>
    <property type="molecule type" value="Genomic_DNA"/>
</dbReference>
<proteinExistence type="predicted"/>
<dbReference type="Proteomes" id="UP000756346">
    <property type="component" value="Unassembled WGS sequence"/>
</dbReference>
<organism evidence="3 4">
    <name type="scientific">Microdochium trichocladiopsis</name>
    <dbReference type="NCBI Taxonomy" id="1682393"/>
    <lineage>
        <taxon>Eukaryota</taxon>
        <taxon>Fungi</taxon>
        <taxon>Dikarya</taxon>
        <taxon>Ascomycota</taxon>
        <taxon>Pezizomycotina</taxon>
        <taxon>Sordariomycetes</taxon>
        <taxon>Xylariomycetidae</taxon>
        <taxon>Xylariales</taxon>
        <taxon>Microdochiaceae</taxon>
        <taxon>Microdochium</taxon>
    </lineage>
</organism>
<gene>
    <name evidence="3" type="ORF">B0I36DRAFT_47488</name>
    <name evidence="2" type="ORF">B0I36DRAFT_79823</name>
</gene>
<comment type="caution">
    <text evidence="3">The sequence shown here is derived from an EMBL/GenBank/DDBJ whole genome shotgun (WGS) entry which is preliminary data.</text>
</comment>
<protein>
    <submittedName>
        <fullName evidence="3">Uncharacterized protein</fullName>
    </submittedName>
</protein>
<evidence type="ECO:0000313" key="2">
    <source>
        <dbReference type="EMBL" id="KAH7009090.1"/>
    </source>
</evidence>
<dbReference type="GeneID" id="70192475"/>
<dbReference type="EMBL" id="JAGTJQ010000012">
    <property type="protein sequence ID" value="KAH7016542.1"/>
    <property type="molecule type" value="Genomic_DNA"/>
</dbReference>
<dbReference type="AlphaFoldDB" id="A0A9P8XVR2"/>
<accession>A0A9P8XVR2</accession>